<dbReference type="InterPro" id="IPR052957">
    <property type="entry name" value="Auxin_embryo_med"/>
</dbReference>
<dbReference type="SUPFAM" id="SSF55874">
    <property type="entry name" value="ATPase domain of HSP90 chaperone/DNA topoisomerase II/histidine kinase"/>
    <property type="match status" value="1"/>
</dbReference>
<feature type="region of interest" description="Disordered" evidence="1">
    <location>
        <begin position="1306"/>
        <end position="1368"/>
    </location>
</feature>
<sequence length="1591" mass="181619">MTRLSVEDAQEIVDDIRVTNGGLSPEAERGLPQEAKRALRNLQSIAGGSIVHVAQDLYDKDTRFIYELIQNAEDNRYTRALKDKKEPFLHFTLYEDRITVDSNEDGFTESDVRAICSIHRSSKKQTSGYIGHKGIGLKSVFKIAPKVTVQSGPFCFFFRHTREDGGMGMITPYNESHEPLPAAVKTRITLHLKSPTDFEARAREFEDIPDTLLLFLHQLRNLTLDVVPRGSKTVYKRLEESSGHRVRLVKQMADNEHCNLYLFKKTTLTGLPQHPSRPGSDEAEVILAFPVDEDSCPLIQPQYVYSFLPMRREGFNFLIQSDFITQANRLGVHLCPRNEAIRQGICNLFVQASLEMSTADSELRFDWLQYLPGQYIYDPFWSNLREMIFDKLKKSKVLLSREGGLDYPDELRHLLPFHRLPTGAPLFDDIAPELYLSGGYNWNRDSTRLKKLGVSNLTYDEVLDRLEPYLDGQAPRLLHPDMPRLWHTEVAKLLLRALKKEGRSRSIIKRIKRLPLVPTVQNGLVSPKSHHVYFPTNKNGNAIPDDLSDLRIVQPSVLECPYRQELIETLGVEHCKADKVVKSILKRYNHRHDGVTLHNSVGHLRYLFQTMERDDGLDKRIFIMNEHENRIYRAFVTLGVDIITDDLYFETMGEYGTRAICDELRTGSTSINYAPPYYMHILHKDYIDAVPAGTIVHRRTWKQWLEEVAQVRRVPRLKHHRRDHMSHLSQHLADHYPMTLLGMLKTPIKAYSQDLTPGVIQELSSMSVPCRNDYTQDLEDTYFPSRELTQLCSMAALDTDFDKFLVIPAALATDDVRGWGFLAKLGVTLEPEIIFFSDLLALLLSKHISGKDTKNAYFGIYKELCIRFPDMDELLEVIFYDGFRAVHVPRTSDRAIEVVELEECVWNGHPCLQRTVPLATYTEYADNPYAVGLFRDTLLLPDASLQTYIDELQWHKDNPDVGKDNIPGVYRALSEQVHTPEDCDLVLAEFTSNSLLFIGETQEWVLPESCVWTDAAKLGTKYGLKSEYPGLEDFFCDTLGIPAPNATNYVEELKDVISRHPVDLAHIQEILAQLNALIPSAEEVRGLYDLEFLPVRSPDSEVRLLGAANTFFIADRIEYAQLFQGKVPILDFSLEECHRYRPLLGSLGLDHRYMSVAVQEQTFVDQPSHENSSHLTRKFRRRARAIYRCILHYNGDEPVDTLLRLLNSTLYESDGFKRTLLLQLDDVRAEVQSNSGLVHIEEVDDRLQIYIPRTPEERQRCYSLHLPRALQHHFGVRAAEAQITFPLVFLSSEALIDQVLDGCGIVGIPEDSPQPPYQRPDEKDDSYDETVTAKSDSETRVYTPSSSASDGRSPEETPTVPHDGGPPYVRLLENVTSTARQHTLPEFLQDHPNHATSIADVAHESAFGSRSQKQLEHDIKIGAAGELFVFELLLAQNLPNFTRANWQSTIRKHVSVHPDYQDMRPWNGVETADIVYPDTSSSLTSILVDAGYLNREWAGTHPTYYVEVKTTTGECDSAFFMSRAQYRRMGRMHSQQVGQANADIYLIFRVHHLGKRNMGLQVYVDPERMRQDGSLVFRSESYSVRPSAPAE</sequence>
<dbReference type="InterPro" id="IPR036890">
    <property type="entry name" value="HATPase_C_sf"/>
</dbReference>
<dbReference type="NCBIfam" id="NF047352">
    <property type="entry name" value="P_loop_sacsin"/>
    <property type="match status" value="1"/>
</dbReference>
<evidence type="ECO:0000313" key="3">
    <source>
        <dbReference type="Proteomes" id="UP000184073"/>
    </source>
</evidence>
<evidence type="ECO:0000313" key="2">
    <source>
        <dbReference type="EMBL" id="OJI98302.1"/>
    </source>
</evidence>
<dbReference type="OrthoDB" id="1262810at2759"/>
<dbReference type="PANTHER" id="PTHR32387:SF0">
    <property type="entry name" value="PROTEIN NO VEIN"/>
    <property type="match status" value="1"/>
</dbReference>
<evidence type="ECO:0008006" key="4">
    <source>
        <dbReference type="Google" id="ProtNLM"/>
    </source>
</evidence>
<proteinExistence type="predicted"/>
<feature type="compositionally biased region" description="Polar residues" evidence="1">
    <location>
        <begin position="1340"/>
        <end position="1350"/>
    </location>
</feature>
<evidence type="ECO:0000256" key="1">
    <source>
        <dbReference type="SAM" id="MobiDB-lite"/>
    </source>
</evidence>
<dbReference type="RefSeq" id="XP_040664065.1">
    <property type="nucleotide sequence ID" value="XM_040816787.1"/>
</dbReference>
<dbReference type="VEuPathDB" id="FungiDB:ASPVEDRAFT_79963"/>
<dbReference type="GeneID" id="63732298"/>
<dbReference type="PANTHER" id="PTHR32387">
    <property type="entry name" value="WU:FJ29H11"/>
    <property type="match status" value="1"/>
</dbReference>
<name>A0A1L9PA13_ASPVE</name>
<dbReference type="Gene3D" id="3.30.565.10">
    <property type="entry name" value="Histidine kinase-like ATPase, C-terminal domain"/>
    <property type="match status" value="1"/>
</dbReference>
<gene>
    <name evidence="2" type="ORF">ASPVEDRAFT_79963</name>
</gene>
<keyword evidence="3" id="KW-1185">Reference proteome</keyword>
<protein>
    <recommendedName>
        <fullName evidence="4">Protein NO VEIN C-terminal domain-containing protein</fullName>
    </recommendedName>
</protein>
<dbReference type="STRING" id="1036611.A0A1L9PA13"/>
<dbReference type="EMBL" id="KV878126">
    <property type="protein sequence ID" value="OJI98302.1"/>
    <property type="molecule type" value="Genomic_DNA"/>
</dbReference>
<dbReference type="Proteomes" id="UP000184073">
    <property type="component" value="Unassembled WGS sequence"/>
</dbReference>
<reference evidence="3" key="1">
    <citation type="journal article" date="2017" name="Genome Biol.">
        <title>Comparative genomics reveals high biological diversity and specific adaptations in the industrially and medically important fungal genus Aspergillus.</title>
        <authorList>
            <person name="de Vries R.P."/>
            <person name="Riley R."/>
            <person name="Wiebenga A."/>
            <person name="Aguilar-Osorio G."/>
            <person name="Amillis S."/>
            <person name="Uchima C.A."/>
            <person name="Anderluh G."/>
            <person name="Asadollahi M."/>
            <person name="Askin M."/>
            <person name="Barry K."/>
            <person name="Battaglia E."/>
            <person name="Bayram O."/>
            <person name="Benocci T."/>
            <person name="Braus-Stromeyer S.A."/>
            <person name="Caldana C."/>
            <person name="Canovas D."/>
            <person name="Cerqueira G.C."/>
            <person name="Chen F."/>
            <person name="Chen W."/>
            <person name="Choi C."/>
            <person name="Clum A."/>
            <person name="Dos Santos R.A."/>
            <person name="Damasio A.R."/>
            <person name="Diallinas G."/>
            <person name="Emri T."/>
            <person name="Fekete E."/>
            <person name="Flipphi M."/>
            <person name="Freyberg S."/>
            <person name="Gallo A."/>
            <person name="Gournas C."/>
            <person name="Habgood R."/>
            <person name="Hainaut M."/>
            <person name="Harispe M.L."/>
            <person name="Henrissat B."/>
            <person name="Hilden K.S."/>
            <person name="Hope R."/>
            <person name="Hossain A."/>
            <person name="Karabika E."/>
            <person name="Karaffa L."/>
            <person name="Karanyi Z."/>
            <person name="Krasevec N."/>
            <person name="Kuo A."/>
            <person name="Kusch H."/>
            <person name="LaButti K."/>
            <person name="Lagendijk E.L."/>
            <person name="Lapidus A."/>
            <person name="Levasseur A."/>
            <person name="Lindquist E."/>
            <person name="Lipzen A."/>
            <person name="Logrieco A.F."/>
            <person name="MacCabe A."/>
            <person name="Maekelae M.R."/>
            <person name="Malavazi I."/>
            <person name="Melin P."/>
            <person name="Meyer V."/>
            <person name="Mielnichuk N."/>
            <person name="Miskei M."/>
            <person name="Molnar A.P."/>
            <person name="Mule G."/>
            <person name="Ngan C.Y."/>
            <person name="Orejas M."/>
            <person name="Orosz E."/>
            <person name="Ouedraogo J.P."/>
            <person name="Overkamp K.M."/>
            <person name="Park H.-S."/>
            <person name="Perrone G."/>
            <person name="Piumi F."/>
            <person name="Punt P.J."/>
            <person name="Ram A.F."/>
            <person name="Ramon A."/>
            <person name="Rauscher S."/>
            <person name="Record E."/>
            <person name="Riano-Pachon D.M."/>
            <person name="Robert V."/>
            <person name="Roehrig J."/>
            <person name="Ruller R."/>
            <person name="Salamov A."/>
            <person name="Salih N.S."/>
            <person name="Samson R.A."/>
            <person name="Sandor E."/>
            <person name="Sanguinetti M."/>
            <person name="Schuetze T."/>
            <person name="Sepcic K."/>
            <person name="Shelest E."/>
            <person name="Sherlock G."/>
            <person name="Sophianopoulou V."/>
            <person name="Squina F.M."/>
            <person name="Sun H."/>
            <person name="Susca A."/>
            <person name="Todd R.B."/>
            <person name="Tsang A."/>
            <person name="Unkles S.E."/>
            <person name="van de Wiele N."/>
            <person name="van Rossen-Uffink D."/>
            <person name="Oliveira J.V."/>
            <person name="Vesth T.C."/>
            <person name="Visser J."/>
            <person name="Yu J.-H."/>
            <person name="Zhou M."/>
            <person name="Andersen M.R."/>
            <person name="Archer D.B."/>
            <person name="Baker S.E."/>
            <person name="Benoit I."/>
            <person name="Brakhage A.A."/>
            <person name="Braus G.H."/>
            <person name="Fischer R."/>
            <person name="Frisvad J.C."/>
            <person name="Goldman G.H."/>
            <person name="Houbraken J."/>
            <person name="Oakley B."/>
            <person name="Pocsi I."/>
            <person name="Scazzocchio C."/>
            <person name="Seiboth B."/>
            <person name="vanKuyk P.A."/>
            <person name="Wortman J."/>
            <person name="Dyer P.S."/>
            <person name="Grigoriev I.V."/>
        </authorList>
    </citation>
    <scope>NUCLEOTIDE SEQUENCE [LARGE SCALE GENOMIC DNA]</scope>
    <source>
        <strain evidence="3">CBS 583.65</strain>
    </source>
</reference>
<accession>A0A1L9PA13</accession>
<organism evidence="2 3">
    <name type="scientific">Aspergillus versicolor CBS 583.65</name>
    <dbReference type="NCBI Taxonomy" id="1036611"/>
    <lineage>
        <taxon>Eukaryota</taxon>
        <taxon>Fungi</taxon>
        <taxon>Dikarya</taxon>
        <taxon>Ascomycota</taxon>
        <taxon>Pezizomycotina</taxon>
        <taxon>Eurotiomycetes</taxon>
        <taxon>Eurotiomycetidae</taxon>
        <taxon>Eurotiales</taxon>
        <taxon>Aspergillaceae</taxon>
        <taxon>Aspergillus</taxon>
        <taxon>Aspergillus subgen. Nidulantes</taxon>
    </lineage>
</organism>